<dbReference type="EMBL" id="CACVKT020004356">
    <property type="protein sequence ID" value="CAC5389668.1"/>
    <property type="molecule type" value="Genomic_DNA"/>
</dbReference>
<evidence type="ECO:0000313" key="2">
    <source>
        <dbReference type="EMBL" id="CAC5389668.1"/>
    </source>
</evidence>
<feature type="region of interest" description="Disordered" evidence="1">
    <location>
        <begin position="128"/>
        <end position="163"/>
    </location>
</feature>
<name>A0A6J8BZY8_MYTCO</name>
<dbReference type="OrthoDB" id="6092991at2759"/>
<feature type="compositionally biased region" description="Polar residues" evidence="1">
    <location>
        <begin position="132"/>
        <end position="154"/>
    </location>
</feature>
<protein>
    <submittedName>
        <fullName evidence="2">Uncharacterized protein</fullName>
    </submittedName>
</protein>
<dbReference type="Proteomes" id="UP000507470">
    <property type="component" value="Unassembled WGS sequence"/>
</dbReference>
<reference evidence="2 3" key="1">
    <citation type="submission" date="2020-06" db="EMBL/GenBank/DDBJ databases">
        <authorList>
            <person name="Li R."/>
            <person name="Bekaert M."/>
        </authorList>
    </citation>
    <scope>NUCLEOTIDE SEQUENCE [LARGE SCALE GENOMIC DNA]</scope>
    <source>
        <strain evidence="3">wild</strain>
    </source>
</reference>
<evidence type="ECO:0000313" key="3">
    <source>
        <dbReference type="Proteomes" id="UP000507470"/>
    </source>
</evidence>
<dbReference type="Gene3D" id="3.90.70.120">
    <property type="match status" value="1"/>
</dbReference>
<accession>A0A6J8BZY8</accession>
<evidence type="ECO:0000256" key="1">
    <source>
        <dbReference type="SAM" id="MobiDB-lite"/>
    </source>
</evidence>
<sequence>MLVDGERQCACVALCFMVSVTHEPSTPSVVHHILQLGTDLYHSICTHRGYTLINEIPSTVDIAGRSLHFHVIESRGGSTARAVDDLDALCFSIRGALKRCCEESDMCFMTVGSYPSCTIEPSVEAGVDSQVKEQNAATSSEQSTPVTQFQQNTNDHCDHEENDDVPVDNINTKTQLSSAALVLCDLHDYDHNAPGEMKYRLYCQREPHISFKFPSKITRIKEGNLEILKDHVCGNGSPFSTSYHIPFIKVVSILCPAGCFRIHRIDDPSN</sequence>
<keyword evidence="3" id="KW-1185">Reference proteome</keyword>
<proteinExistence type="predicted"/>
<gene>
    <name evidence="2" type="ORF">MCOR_24814</name>
</gene>
<dbReference type="AlphaFoldDB" id="A0A6J8BZY8"/>
<organism evidence="2 3">
    <name type="scientific">Mytilus coruscus</name>
    <name type="common">Sea mussel</name>
    <dbReference type="NCBI Taxonomy" id="42192"/>
    <lineage>
        <taxon>Eukaryota</taxon>
        <taxon>Metazoa</taxon>
        <taxon>Spiralia</taxon>
        <taxon>Lophotrochozoa</taxon>
        <taxon>Mollusca</taxon>
        <taxon>Bivalvia</taxon>
        <taxon>Autobranchia</taxon>
        <taxon>Pteriomorphia</taxon>
        <taxon>Mytilida</taxon>
        <taxon>Mytiloidea</taxon>
        <taxon>Mytilidae</taxon>
        <taxon>Mytilinae</taxon>
        <taxon>Mytilus</taxon>
    </lineage>
</organism>